<accession>A0A644VYS6</accession>
<evidence type="ECO:0000313" key="1">
    <source>
        <dbReference type="EMBL" id="MPL96457.1"/>
    </source>
</evidence>
<organism evidence="1">
    <name type="scientific">bioreactor metagenome</name>
    <dbReference type="NCBI Taxonomy" id="1076179"/>
    <lineage>
        <taxon>unclassified sequences</taxon>
        <taxon>metagenomes</taxon>
        <taxon>ecological metagenomes</taxon>
    </lineage>
</organism>
<dbReference type="EMBL" id="VSSQ01000511">
    <property type="protein sequence ID" value="MPL96457.1"/>
    <property type="molecule type" value="Genomic_DNA"/>
</dbReference>
<dbReference type="AlphaFoldDB" id="A0A644VYS6"/>
<protein>
    <submittedName>
        <fullName evidence="1">Uncharacterized protein</fullName>
    </submittedName>
</protein>
<name>A0A644VYS6_9ZZZZ</name>
<gene>
    <name evidence="1" type="ORF">SDC9_42638</name>
</gene>
<sequence>MAEHDLDAVASFVAPLVISDGLFAGLPTGDADLYPLVFQRFSEPVSVIASVGEQPPRLRQAAQQRRRASIIADLPGGHVEPDRPPLRIRDSVQLGVHATFGSSDLARSPPFLTRRLDAVRCALR</sequence>
<proteinExistence type="predicted"/>
<comment type="caution">
    <text evidence="1">The sequence shown here is derived from an EMBL/GenBank/DDBJ whole genome shotgun (WGS) entry which is preliminary data.</text>
</comment>
<reference evidence="1" key="1">
    <citation type="submission" date="2019-08" db="EMBL/GenBank/DDBJ databases">
        <authorList>
            <person name="Kucharzyk K."/>
            <person name="Murdoch R.W."/>
            <person name="Higgins S."/>
            <person name="Loffler F."/>
        </authorList>
    </citation>
    <scope>NUCLEOTIDE SEQUENCE</scope>
</reference>